<evidence type="ECO:0000313" key="2">
    <source>
        <dbReference type="Proteomes" id="UP001234178"/>
    </source>
</evidence>
<proteinExistence type="predicted"/>
<dbReference type="EMBL" id="JAOYFB010000038">
    <property type="protein sequence ID" value="KAK4025890.1"/>
    <property type="molecule type" value="Genomic_DNA"/>
</dbReference>
<comment type="caution">
    <text evidence="1">The sequence shown here is derived from an EMBL/GenBank/DDBJ whole genome shotgun (WGS) entry which is preliminary data.</text>
</comment>
<organism evidence="1 2">
    <name type="scientific">Daphnia magna</name>
    <dbReference type="NCBI Taxonomy" id="35525"/>
    <lineage>
        <taxon>Eukaryota</taxon>
        <taxon>Metazoa</taxon>
        <taxon>Ecdysozoa</taxon>
        <taxon>Arthropoda</taxon>
        <taxon>Crustacea</taxon>
        <taxon>Branchiopoda</taxon>
        <taxon>Diplostraca</taxon>
        <taxon>Cladocera</taxon>
        <taxon>Anomopoda</taxon>
        <taxon>Daphniidae</taxon>
        <taxon>Daphnia</taxon>
    </lineage>
</organism>
<sequence>MRSSISTQNRMANTYTIIARYRRRTAKVDDRTSFASISGMYVNNQEQKCRECGRSRSIFNGDCNGLSISVTVSHYRE</sequence>
<dbReference type="Proteomes" id="UP001234178">
    <property type="component" value="Unassembled WGS sequence"/>
</dbReference>
<protein>
    <submittedName>
        <fullName evidence="1">Uncharacterized protein</fullName>
    </submittedName>
</protein>
<accession>A0ABR0AL86</accession>
<reference evidence="1 2" key="1">
    <citation type="journal article" date="2023" name="Nucleic Acids Res.">
        <title>The hologenome of Daphnia magna reveals possible DNA methylation and microbiome-mediated evolution of the host genome.</title>
        <authorList>
            <person name="Chaturvedi A."/>
            <person name="Li X."/>
            <person name="Dhandapani V."/>
            <person name="Marshall H."/>
            <person name="Kissane S."/>
            <person name="Cuenca-Cambronero M."/>
            <person name="Asole G."/>
            <person name="Calvet F."/>
            <person name="Ruiz-Romero M."/>
            <person name="Marangio P."/>
            <person name="Guigo R."/>
            <person name="Rago D."/>
            <person name="Mirbahai L."/>
            <person name="Eastwood N."/>
            <person name="Colbourne J.K."/>
            <person name="Zhou J."/>
            <person name="Mallon E."/>
            <person name="Orsini L."/>
        </authorList>
    </citation>
    <scope>NUCLEOTIDE SEQUENCE [LARGE SCALE GENOMIC DNA]</scope>
    <source>
        <strain evidence="1">LRV0_1</strain>
    </source>
</reference>
<name>A0ABR0AL86_9CRUS</name>
<gene>
    <name evidence="1" type="ORF">OUZ56_014927</name>
</gene>
<evidence type="ECO:0000313" key="1">
    <source>
        <dbReference type="EMBL" id="KAK4025890.1"/>
    </source>
</evidence>
<keyword evidence="2" id="KW-1185">Reference proteome</keyword>